<evidence type="ECO:0000313" key="1">
    <source>
        <dbReference type="EMBL" id="RRJ86231.1"/>
    </source>
</evidence>
<dbReference type="Pfam" id="PF08843">
    <property type="entry name" value="AbiEii"/>
    <property type="match status" value="1"/>
</dbReference>
<gene>
    <name evidence="1" type="ORF">EG240_16295</name>
</gene>
<sequence length="241" mass="28407">MVDERIMTIIKRLQSLDRLQSFYLAGGTSLSIRLSHRDSNDIDLFCEDLIGIEGFKKIEEEIRSSFPNSLFYLQYPTEKSDELVFLRFTLKFDDFEIKVECIQAFKLIDSIETVDSIRMASVKDVGVFKVESLANRYALKDLFDLDIITEKISLSKLIDFYYEKKLKYNQEGIKTIFHYENKICPYIDPLSLIENRTNSKSLPFHSQPHLIKGVENRTIIYHIYNFKIKVKSENKRRYPVK</sequence>
<evidence type="ECO:0000313" key="2">
    <source>
        <dbReference type="Proteomes" id="UP000275719"/>
    </source>
</evidence>
<name>A0A3P3VTU0_9FLAO</name>
<evidence type="ECO:0008006" key="3">
    <source>
        <dbReference type="Google" id="ProtNLM"/>
    </source>
</evidence>
<proteinExistence type="predicted"/>
<dbReference type="InterPro" id="IPR014942">
    <property type="entry name" value="AbiEii"/>
</dbReference>
<dbReference type="Proteomes" id="UP000275719">
    <property type="component" value="Unassembled WGS sequence"/>
</dbReference>
<dbReference type="Gene3D" id="3.10.450.620">
    <property type="entry name" value="JHP933, nucleotidyltransferase-like core domain"/>
    <property type="match status" value="1"/>
</dbReference>
<keyword evidence="2" id="KW-1185">Reference proteome</keyword>
<reference evidence="1 2" key="1">
    <citation type="submission" date="2018-11" db="EMBL/GenBank/DDBJ databases">
        <title>Flavobacterium sp. nov., YIM 102701-2 draft genome.</title>
        <authorList>
            <person name="Li G."/>
            <person name="Jiang Y."/>
        </authorList>
    </citation>
    <scope>NUCLEOTIDE SEQUENCE [LARGE SCALE GENOMIC DNA]</scope>
    <source>
        <strain evidence="1 2">YIM 102701-2</strain>
    </source>
</reference>
<accession>A0A3P3VTU0</accession>
<organism evidence="1 2">
    <name type="scientific">Paenimyroides tangerinum</name>
    <dbReference type="NCBI Taxonomy" id="2488728"/>
    <lineage>
        <taxon>Bacteria</taxon>
        <taxon>Pseudomonadati</taxon>
        <taxon>Bacteroidota</taxon>
        <taxon>Flavobacteriia</taxon>
        <taxon>Flavobacteriales</taxon>
        <taxon>Flavobacteriaceae</taxon>
        <taxon>Paenimyroides</taxon>
    </lineage>
</organism>
<dbReference type="AlphaFoldDB" id="A0A3P3VTU0"/>
<protein>
    <recommendedName>
        <fullName evidence="3">Nucleotidyl transferase AbiEii/AbiGii toxin family protein</fullName>
    </recommendedName>
</protein>
<comment type="caution">
    <text evidence="1">The sequence shown here is derived from an EMBL/GenBank/DDBJ whole genome shotgun (WGS) entry which is preliminary data.</text>
</comment>
<dbReference type="EMBL" id="RQVQ01000097">
    <property type="protein sequence ID" value="RRJ86231.1"/>
    <property type="molecule type" value="Genomic_DNA"/>
</dbReference>